<feature type="coiled-coil region" evidence="1">
    <location>
        <begin position="10"/>
        <end position="58"/>
    </location>
</feature>
<name>W5JAZ5_ANODA</name>
<dbReference type="AlphaFoldDB" id="W5JAZ5"/>
<reference evidence="3" key="2">
    <citation type="submission" date="2010-05" db="EMBL/GenBank/DDBJ databases">
        <authorList>
            <person name="Almeida L.G."/>
            <person name="Nicolas M.F."/>
            <person name="Souza R.C."/>
            <person name="Vasconcelos A.T.R."/>
        </authorList>
    </citation>
    <scope>NUCLEOTIDE SEQUENCE</scope>
</reference>
<gene>
    <name evidence="3" type="ORF">AND_008462</name>
</gene>
<keyword evidence="1" id="KW-0175">Coiled coil</keyword>
<evidence type="ECO:0000313" key="4">
    <source>
        <dbReference type="EnsemblMetazoa" id="ADAC008462-PA"/>
    </source>
</evidence>
<dbReference type="EMBL" id="ADMH02002024">
    <property type="protein sequence ID" value="ETN59934.1"/>
    <property type="molecule type" value="Genomic_DNA"/>
</dbReference>
<feature type="compositionally biased region" description="Basic and acidic residues" evidence="2">
    <location>
        <begin position="148"/>
        <end position="184"/>
    </location>
</feature>
<dbReference type="VEuPathDB" id="VectorBase:ADAR2_011547"/>
<evidence type="ECO:0000313" key="3">
    <source>
        <dbReference type="EMBL" id="ETN59934.1"/>
    </source>
</evidence>
<dbReference type="EnsemblMetazoa" id="ADAC008462-RA">
    <property type="protein sequence ID" value="ADAC008462-PA"/>
    <property type="gene ID" value="ADAC008462"/>
</dbReference>
<dbReference type="eggNOG" id="ENOG502SGU2">
    <property type="taxonomic scope" value="Eukaryota"/>
</dbReference>
<dbReference type="VEuPathDB" id="VectorBase:ADAC008462"/>
<feature type="region of interest" description="Disordered" evidence="2">
    <location>
        <begin position="88"/>
        <end position="200"/>
    </location>
</feature>
<dbReference type="Proteomes" id="UP000000673">
    <property type="component" value="Unassembled WGS sequence"/>
</dbReference>
<feature type="compositionally biased region" description="Polar residues" evidence="2">
    <location>
        <begin position="107"/>
        <end position="124"/>
    </location>
</feature>
<reference evidence="3" key="3">
    <citation type="journal article" date="2013" name="Nucleic Acids Res.">
        <title>The genome of Anopheles darlingi, the main neotropical malaria vector.</title>
        <authorList>
            <person name="Marinotti O."/>
            <person name="Cerqueira G.C."/>
            <person name="de Almeida L.G."/>
            <person name="Ferro M.I."/>
            <person name="Loreto E.L."/>
            <person name="Zaha A."/>
            <person name="Teixeira S.M."/>
            <person name="Wespiser A.R."/>
            <person name="Almeida E Silva A."/>
            <person name="Schlindwein A.D."/>
            <person name="Pacheco A.C."/>
            <person name="Silva A.L."/>
            <person name="Graveley B.R."/>
            <person name="Walenz B.P."/>
            <person name="Lima Bde A."/>
            <person name="Ribeiro C.A."/>
            <person name="Nunes-Silva C.G."/>
            <person name="de Carvalho C.R."/>
            <person name="Soares C.M."/>
            <person name="de Menezes C.B."/>
            <person name="Matiolli C."/>
            <person name="Caffrey D."/>
            <person name="Araujo D.A."/>
            <person name="de Oliveira D.M."/>
            <person name="Golenbock D."/>
            <person name="Grisard E.C."/>
            <person name="Fantinatti-Garboggini F."/>
            <person name="de Carvalho F.M."/>
            <person name="Barcellos F.G."/>
            <person name="Prosdocimi F."/>
            <person name="May G."/>
            <person name="Azevedo Junior G.M."/>
            <person name="Guimaraes G.M."/>
            <person name="Goldman G.H."/>
            <person name="Padilha I.Q."/>
            <person name="Batista Jda S."/>
            <person name="Ferro J.A."/>
            <person name="Ribeiro J.M."/>
            <person name="Fietto J.L."/>
            <person name="Dabbas K.M."/>
            <person name="Cerdeira L."/>
            <person name="Agnez-Lima L.F."/>
            <person name="Brocchi M."/>
            <person name="de Carvalho M.O."/>
            <person name="Teixeira Mde M."/>
            <person name="Diniz Maia Mde M."/>
            <person name="Goldman M.H."/>
            <person name="Cruz Schneider M.P."/>
            <person name="Felipe M.S."/>
            <person name="Hungria M."/>
            <person name="Nicolas M.F."/>
            <person name="Pereira M."/>
            <person name="Montes M.A."/>
            <person name="Cantao M.E."/>
            <person name="Vincentz M."/>
            <person name="Rafael M.S."/>
            <person name="Silverman N."/>
            <person name="Stoco P.H."/>
            <person name="Souza R.C."/>
            <person name="Vicentini R."/>
            <person name="Gazzinelli R.T."/>
            <person name="Neves Rde O."/>
            <person name="Silva R."/>
            <person name="Astolfi-Filho S."/>
            <person name="Maciel T.E."/>
            <person name="Urmenyi T.P."/>
            <person name="Tadei W.P."/>
            <person name="Camargo E.P."/>
            <person name="de Vasconcelos A.T."/>
        </authorList>
    </citation>
    <scope>NUCLEOTIDE SEQUENCE</scope>
</reference>
<evidence type="ECO:0000256" key="1">
    <source>
        <dbReference type="SAM" id="Coils"/>
    </source>
</evidence>
<sequence>MDDFDIYGDLEKYESEAKKDSAEVQDLLRRVAELEKQLESKEQEKSDMEKKNRILADNISSLLLTAKAELKRKDTIIADLRKQCDNAAFRRGSQGPKPAGGKKREQATQTSISHSRNTAVQTDPSKTDECSDRKRKSVRDQNGDDDVRESKRARVHEHGTSNRDLENDRDRRREKDREREKDSDLVIVTNPGPAIVIVKE</sequence>
<reference evidence="3 5" key="1">
    <citation type="journal article" date="2010" name="BMC Genomics">
        <title>Combination of measures distinguishes pre-miRNAs from other stem-loops in the genome of the newly sequenced Anopheles darlingi.</title>
        <authorList>
            <person name="Mendes N.D."/>
            <person name="Freitas A.T."/>
            <person name="Vasconcelos A.T."/>
            <person name="Sagot M.F."/>
        </authorList>
    </citation>
    <scope>NUCLEOTIDE SEQUENCE</scope>
</reference>
<proteinExistence type="predicted"/>
<organism evidence="3">
    <name type="scientific">Anopheles darlingi</name>
    <name type="common">Mosquito</name>
    <dbReference type="NCBI Taxonomy" id="43151"/>
    <lineage>
        <taxon>Eukaryota</taxon>
        <taxon>Metazoa</taxon>
        <taxon>Ecdysozoa</taxon>
        <taxon>Arthropoda</taxon>
        <taxon>Hexapoda</taxon>
        <taxon>Insecta</taxon>
        <taxon>Pterygota</taxon>
        <taxon>Neoptera</taxon>
        <taxon>Endopterygota</taxon>
        <taxon>Diptera</taxon>
        <taxon>Nematocera</taxon>
        <taxon>Culicoidea</taxon>
        <taxon>Culicidae</taxon>
        <taxon>Anophelinae</taxon>
        <taxon>Anopheles</taxon>
    </lineage>
</organism>
<protein>
    <submittedName>
        <fullName evidence="3 4">Uncharacterized protein</fullName>
    </submittedName>
</protein>
<evidence type="ECO:0000256" key="2">
    <source>
        <dbReference type="SAM" id="MobiDB-lite"/>
    </source>
</evidence>
<reference evidence="4" key="4">
    <citation type="submission" date="2015-06" db="UniProtKB">
        <authorList>
            <consortium name="EnsemblMetazoa"/>
        </authorList>
    </citation>
    <scope>IDENTIFICATION</scope>
</reference>
<accession>W5JAZ5</accession>
<evidence type="ECO:0000313" key="5">
    <source>
        <dbReference type="Proteomes" id="UP000000673"/>
    </source>
</evidence>
<dbReference type="HOGENOM" id="CLU_1367244_0_0_1"/>
<feature type="compositionally biased region" description="Basic and acidic residues" evidence="2">
    <location>
        <begin position="125"/>
        <end position="142"/>
    </location>
</feature>
<keyword evidence="5" id="KW-1185">Reference proteome</keyword>
<dbReference type="STRING" id="43151.W5JAZ5"/>